<accession>A0ACB7TMQ3</accession>
<organism evidence="1 2">
    <name type="scientific">Hyalomma asiaticum</name>
    <name type="common">Tick</name>
    <dbReference type="NCBI Taxonomy" id="266040"/>
    <lineage>
        <taxon>Eukaryota</taxon>
        <taxon>Metazoa</taxon>
        <taxon>Ecdysozoa</taxon>
        <taxon>Arthropoda</taxon>
        <taxon>Chelicerata</taxon>
        <taxon>Arachnida</taxon>
        <taxon>Acari</taxon>
        <taxon>Parasitiformes</taxon>
        <taxon>Ixodida</taxon>
        <taxon>Ixodoidea</taxon>
        <taxon>Ixodidae</taxon>
        <taxon>Hyalomminae</taxon>
        <taxon>Hyalomma</taxon>
    </lineage>
</organism>
<keyword evidence="2" id="KW-1185">Reference proteome</keyword>
<protein>
    <submittedName>
        <fullName evidence="1">Uncharacterized protein</fullName>
    </submittedName>
</protein>
<proteinExistence type="predicted"/>
<dbReference type="EMBL" id="CM023481">
    <property type="protein sequence ID" value="KAH6948328.1"/>
    <property type="molecule type" value="Genomic_DNA"/>
</dbReference>
<gene>
    <name evidence="1" type="ORF">HPB50_023439</name>
</gene>
<name>A0ACB7TMQ3_HYAAI</name>
<evidence type="ECO:0000313" key="2">
    <source>
        <dbReference type="Proteomes" id="UP000821845"/>
    </source>
</evidence>
<evidence type="ECO:0000313" key="1">
    <source>
        <dbReference type="EMBL" id="KAH6948328.1"/>
    </source>
</evidence>
<comment type="caution">
    <text evidence="1">The sequence shown here is derived from an EMBL/GenBank/DDBJ whole genome shotgun (WGS) entry which is preliminary data.</text>
</comment>
<sequence length="88" mass="9205">MRLMAATFLAIVKIPKTGALAPSGGHGFVDTLTFTSEPDLGHRNRRRVRGLTAAAGLAAEPRAGSCSDGGHPLLERGARAARDLTPDR</sequence>
<dbReference type="Proteomes" id="UP000821845">
    <property type="component" value="Chromosome 1"/>
</dbReference>
<reference evidence="1" key="1">
    <citation type="submission" date="2020-05" db="EMBL/GenBank/DDBJ databases">
        <title>Large-scale comparative analyses of tick genomes elucidate their genetic diversity and vector capacities.</title>
        <authorList>
            <person name="Jia N."/>
            <person name="Wang J."/>
            <person name="Shi W."/>
            <person name="Du L."/>
            <person name="Sun Y."/>
            <person name="Zhan W."/>
            <person name="Jiang J."/>
            <person name="Wang Q."/>
            <person name="Zhang B."/>
            <person name="Ji P."/>
            <person name="Sakyi L.B."/>
            <person name="Cui X."/>
            <person name="Yuan T."/>
            <person name="Jiang B."/>
            <person name="Yang W."/>
            <person name="Lam T.T.-Y."/>
            <person name="Chang Q."/>
            <person name="Ding S."/>
            <person name="Wang X."/>
            <person name="Zhu J."/>
            <person name="Ruan X."/>
            <person name="Zhao L."/>
            <person name="Wei J."/>
            <person name="Que T."/>
            <person name="Du C."/>
            <person name="Cheng J."/>
            <person name="Dai P."/>
            <person name="Han X."/>
            <person name="Huang E."/>
            <person name="Gao Y."/>
            <person name="Liu J."/>
            <person name="Shao H."/>
            <person name="Ye R."/>
            <person name="Li L."/>
            <person name="Wei W."/>
            <person name="Wang X."/>
            <person name="Wang C."/>
            <person name="Yang T."/>
            <person name="Huo Q."/>
            <person name="Li W."/>
            <person name="Guo W."/>
            <person name="Chen H."/>
            <person name="Zhou L."/>
            <person name="Ni X."/>
            <person name="Tian J."/>
            <person name="Zhou Y."/>
            <person name="Sheng Y."/>
            <person name="Liu T."/>
            <person name="Pan Y."/>
            <person name="Xia L."/>
            <person name="Li J."/>
            <person name="Zhao F."/>
            <person name="Cao W."/>
        </authorList>
    </citation>
    <scope>NUCLEOTIDE SEQUENCE</scope>
    <source>
        <strain evidence="1">Hyas-2018</strain>
    </source>
</reference>